<dbReference type="PANTHER" id="PTHR30574">
    <property type="entry name" value="INNER MEMBRANE PROTEIN YEDE"/>
    <property type="match status" value="1"/>
</dbReference>
<organism evidence="10 11">
    <name type="scientific">Benzoatithermus flavus</name>
    <dbReference type="NCBI Taxonomy" id="3108223"/>
    <lineage>
        <taxon>Bacteria</taxon>
        <taxon>Pseudomonadati</taxon>
        <taxon>Pseudomonadota</taxon>
        <taxon>Alphaproteobacteria</taxon>
        <taxon>Geminicoccales</taxon>
        <taxon>Geminicoccaceae</taxon>
        <taxon>Benzoatithermus</taxon>
    </lineage>
</organism>
<keyword evidence="11" id="KW-1185">Reference proteome</keyword>
<feature type="transmembrane region" description="Helical" evidence="9">
    <location>
        <begin position="216"/>
        <end position="238"/>
    </location>
</feature>
<dbReference type="Pfam" id="PF04143">
    <property type="entry name" value="Sulf_transp"/>
    <property type="match status" value="1"/>
</dbReference>
<dbReference type="PANTHER" id="PTHR30574:SF1">
    <property type="entry name" value="SULPHUR TRANSPORT DOMAIN-CONTAINING PROTEIN"/>
    <property type="match status" value="1"/>
</dbReference>
<accession>A0ABU8XV56</accession>
<dbReference type="EMBL" id="JBBLZC010000021">
    <property type="protein sequence ID" value="MEK0085077.1"/>
    <property type="molecule type" value="Genomic_DNA"/>
</dbReference>
<sequence>MNGSEASSFMGAVFGIVPETMTAFAVFLIGAAFGAVVQRSHFCTMGSISDAVLFGSLRRLRIWALAIAMALLGSQALDGAGLVALAGTSYRQPVLFWLGAVLGGLVFGFGMVLAGGCPSRNLVRLGTGSLKALTALLVTGIATYATILGVLAPLHASLRAVGTLPLGEDQGLPAILAAATGLPATAWTVALTLLVASALLAFSLRDPAFRRAPGEIATGLALGALVPAGWLATGWLGADPMTPAHPQSLTYVGPVGNSLLWLMTGGSDRPGFAVALVAGTLLGAFAVGLWCRQIRLETFVARDDMVRHLAGGALMGCGGALAQGCTIGQGLTGVATLSLGSWLTLAAILAGGWWGVKHLETGRLLPFLPAPVRAAAPLADTGARHVR</sequence>
<feature type="transmembrane region" description="Helical" evidence="9">
    <location>
        <begin position="135"/>
        <end position="154"/>
    </location>
</feature>
<evidence type="ECO:0000256" key="7">
    <source>
        <dbReference type="ARBA" id="ARBA00023136"/>
    </source>
</evidence>
<reference evidence="10 11" key="1">
    <citation type="submission" date="2024-01" db="EMBL/GenBank/DDBJ databases">
        <title>Multi-omics insights into the function and evolution of sodium benzoate biodegradation pathways in Benzoatithermus flavus gen. nov., sp. nov. from hot spring.</title>
        <authorList>
            <person name="Hu C.-J."/>
            <person name="Li W.-J."/>
        </authorList>
    </citation>
    <scope>NUCLEOTIDE SEQUENCE [LARGE SCALE GENOMIC DNA]</scope>
    <source>
        <strain evidence="10 11">SYSU G07066</strain>
    </source>
</reference>
<evidence type="ECO:0000256" key="9">
    <source>
        <dbReference type="SAM" id="Phobius"/>
    </source>
</evidence>
<gene>
    <name evidence="10" type="ORF">U1T56_18140</name>
</gene>
<evidence type="ECO:0000256" key="3">
    <source>
        <dbReference type="ARBA" id="ARBA00022475"/>
    </source>
</evidence>
<name>A0ABU8XV56_9PROT</name>
<dbReference type="RefSeq" id="WP_418160924.1">
    <property type="nucleotide sequence ID" value="NZ_JBBLZC010000021.1"/>
</dbReference>
<keyword evidence="2" id="KW-0813">Transport</keyword>
<comment type="similarity">
    <text evidence="8">Belongs to the TsuA/YedE (TC 9.B.102) family.</text>
</comment>
<comment type="subcellular location">
    <subcellularLocation>
        <location evidence="1">Cell inner membrane</location>
        <topology evidence="1">Multi-pass membrane protein</topology>
    </subcellularLocation>
</comment>
<feature type="transmembrane region" description="Helical" evidence="9">
    <location>
        <begin position="337"/>
        <end position="356"/>
    </location>
</feature>
<evidence type="ECO:0000256" key="8">
    <source>
        <dbReference type="ARBA" id="ARBA00035655"/>
    </source>
</evidence>
<feature type="transmembrane region" description="Helical" evidence="9">
    <location>
        <begin position="271"/>
        <end position="291"/>
    </location>
</feature>
<keyword evidence="3" id="KW-1003">Cell membrane</keyword>
<evidence type="ECO:0000313" key="11">
    <source>
        <dbReference type="Proteomes" id="UP001375743"/>
    </source>
</evidence>
<dbReference type="InterPro" id="IPR007272">
    <property type="entry name" value="Sulf_transp_TsuA/YedE"/>
</dbReference>
<evidence type="ECO:0000256" key="6">
    <source>
        <dbReference type="ARBA" id="ARBA00022989"/>
    </source>
</evidence>
<proteinExistence type="inferred from homology"/>
<feature type="transmembrane region" description="Helical" evidence="9">
    <location>
        <begin position="174"/>
        <end position="204"/>
    </location>
</feature>
<keyword evidence="5 9" id="KW-0812">Transmembrane</keyword>
<dbReference type="Proteomes" id="UP001375743">
    <property type="component" value="Unassembled WGS sequence"/>
</dbReference>
<keyword evidence="6 9" id="KW-1133">Transmembrane helix</keyword>
<evidence type="ECO:0000256" key="2">
    <source>
        <dbReference type="ARBA" id="ARBA00022448"/>
    </source>
</evidence>
<evidence type="ECO:0000256" key="4">
    <source>
        <dbReference type="ARBA" id="ARBA00022519"/>
    </source>
</evidence>
<feature type="transmembrane region" description="Helical" evidence="9">
    <location>
        <begin position="312"/>
        <end position="331"/>
    </location>
</feature>
<comment type="caution">
    <text evidence="10">The sequence shown here is derived from an EMBL/GenBank/DDBJ whole genome shotgun (WGS) entry which is preliminary data.</text>
</comment>
<keyword evidence="7 9" id="KW-0472">Membrane</keyword>
<protein>
    <submittedName>
        <fullName evidence="10">YeeE/YedE family protein</fullName>
    </submittedName>
</protein>
<feature type="transmembrane region" description="Helical" evidence="9">
    <location>
        <begin position="62"/>
        <end position="88"/>
    </location>
</feature>
<evidence type="ECO:0000256" key="5">
    <source>
        <dbReference type="ARBA" id="ARBA00022692"/>
    </source>
</evidence>
<keyword evidence="4" id="KW-0997">Cell inner membrane</keyword>
<feature type="transmembrane region" description="Helical" evidence="9">
    <location>
        <begin position="12"/>
        <end position="37"/>
    </location>
</feature>
<feature type="transmembrane region" description="Helical" evidence="9">
    <location>
        <begin position="94"/>
        <end position="114"/>
    </location>
</feature>
<evidence type="ECO:0000256" key="1">
    <source>
        <dbReference type="ARBA" id="ARBA00004429"/>
    </source>
</evidence>
<evidence type="ECO:0000313" key="10">
    <source>
        <dbReference type="EMBL" id="MEK0085077.1"/>
    </source>
</evidence>